<keyword evidence="4" id="KW-1185">Reference proteome</keyword>
<evidence type="ECO:0008006" key="5">
    <source>
        <dbReference type="Google" id="ProtNLM"/>
    </source>
</evidence>
<dbReference type="InterPro" id="IPR021514">
    <property type="entry name" value="DUF3176"/>
</dbReference>
<gene>
    <name evidence="3" type="ORF">EJ06DRAFT_471465</name>
</gene>
<evidence type="ECO:0000256" key="2">
    <source>
        <dbReference type="SAM" id="Phobius"/>
    </source>
</evidence>
<sequence>MNAPKIHQEPVPQTANIGNSQDHDENFTKEVEPHSHFRNAFLRKYGTADTDLESNFKRAESGASKLSVVGGQTHRWSVLSRLIVDWWLWELLSWVIGALSFCGIALILGYFDNRTLSSKGLLGITINAYISVLSAIGKFALAVPVEEALGQLKWLWFSAGQPRKLIDFERFDGASRGPWGSFMFLLHMKGRSFASLGAIVTLLSLTLDPFFQQVVTFPQRPSIYGRSMLTRVVRFNPMDAVTQDATDHNTTIISPDGRLDEAIGPYFLGNPSVPPVNSFCPSGTCTWPKFDTLALCGACEDIGNLLTFDCLYESGDWRSDQSSYLNSSYGVTWVDAKGNPTSKTPAGMSCGYFLNATSDNPIMMTGYALSSNNSASKTVGQGLLMRQLPLRHGLSTETKWGGSIHFPNTSQPIIDFITVATEDGTSVYANKTPVAHECMLQWCVKTIAASSSNGEYKEEVVSTFVDGSGPLDGWHPFFRDGIVRQHYSLNVTLTPPGQNDTFWVSNLTMFQQMVLFNLALPSYLTVDDPSTTPILRYSNILRNYPALKKTPNDPWLPPTNISQHFENMATSMDRALRSYPNTTEKVFGTGSFETYVHIRWAWLTLPFIVLLLSSLFLFVTILESCRRRDVGIWKTSSLATLAYGLSDDAKDELGSSRSMLELIEKANGMEVSAMPGENARLTPKFK</sequence>
<feature type="region of interest" description="Disordered" evidence="1">
    <location>
        <begin position="1"/>
        <end position="29"/>
    </location>
</feature>
<dbReference type="PANTHER" id="PTHR35394">
    <property type="entry name" value="DUF3176 DOMAIN-CONTAINING PROTEIN"/>
    <property type="match status" value="1"/>
</dbReference>
<protein>
    <recommendedName>
        <fullName evidence="5">DUF3176 domain-containing protein</fullName>
    </recommendedName>
</protein>
<evidence type="ECO:0000313" key="4">
    <source>
        <dbReference type="Proteomes" id="UP000799640"/>
    </source>
</evidence>
<dbReference type="EMBL" id="ML996689">
    <property type="protein sequence ID" value="KAF2403482.1"/>
    <property type="molecule type" value="Genomic_DNA"/>
</dbReference>
<keyword evidence="2" id="KW-0472">Membrane</keyword>
<name>A0A6G1I5E4_9PEZI</name>
<organism evidence="3 4">
    <name type="scientific">Trichodelitschia bisporula</name>
    <dbReference type="NCBI Taxonomy" id="703511"/>
    <lineage>
        <taxon>Eukaryota</taxon>
        <taxon>Fungi</taxon>
        <taxon>Dikarya</taxon>
        <taxon>Ascomycota</taxon>
        <taxon>Pezizomycotina</taxon>
        <taxon>Dothideomycetes</taxon>
        <taxon>Dothideomycetes incertae sedis</taxon>
        <taxon>Phaeotrichales</taxon>
        <taxon>Phaeotrichaceae</taxon>
        <taxon>Trichodelitschia</taxon>
    </lineage>
</organism>
<evidence type="ECO:0000256" key="1">
    <source>
        <dbReference type="SAM" id="MobiDB-lite"/>
    </source>
</evidence>
<dbReference type="Pfam" id="PF11374">
    <property type="entry name" value="DUF3176"/>
    <property type="match status" value="1"/>
</dbReference>
<evidence type="ECO:0000313" key="3">
    <source>
        <dbReference type="EMBL" id="KAF2403482.1"/>
    </source>
</evidence>
<feature type="compositionally biased region" description="Polar residues" evidence="1">
    <location>
        <begin position="11"/>
        <end position="20"/>
    </location>
</feature>
<dbReference type="AlphaFoldDB" id="A0A6G1I5E4"/>
<keyword evidence="2" id="KW-1133">Transmembrane helix</keyword>
<reference evidence="3" key="1">
    <citation type="journal article" date="2020" name="Stud. Mycol.">
        <title>101 Dothideomycetes genomes: a test case for predicting lifestyles and emergence of pathogens.</title>
        <authorList>
            <person name="Haridas S."/>
            <person name="Albert R."/>
            <person name="Binder M."/>
            <person name="Bloem J."/>
            <person name="Labutti K."/>
            <person name="Salamov A."/>
            <person name="Andreopoulos B."/>
            <person name="Baker S."/>
            <person name="Barry K."/>
            <person name="Bills G."/>
            <person name="Bluhm B."/>
            <person name="Cannon C."/>
            <person name="Castanera R."/>
            <person name="Culley D."/>
            <person name="Daum C."/>
            <person name="Ezra D."/>
            <person name="Gonzalez J."/>
            <person name="Henrissat B."/>
            <person name="Kuo A."/>
            <person name="Liang C."/>
            <person name="Lipzen A."/>
            <person name="Lutzoni F."/>
            <person name="Magnuson J."/>
            <person name="Mondo S."/>
            <person name="Nolan M."/>
            <person name="Ohm R."/>
            <person name="Pangilinan J."/>
            <person name="Park H.-J."/>
            <person name="Ramirez L."/>
            <person name="Alfaro M."/>
            <person name="Sun H."/>
            <person name="Tritt A."/>
            <person name="Yoshinaga Y."/>
            <person name="Zwiers L.-H."/>
            <person name="Turgeon B."/>
            <person name="Goodwin S."/>
            <person name="Spatafora J."/>
            <person name="Crous P."/>
            <person name="Grigoriev I."/>
        </authorList>
    </citation>
    <scope>NUCLEOTIDE SEQUENCE</scope>
    <source>
        <strain evidence="3">CBS 262.69</strain>
    </source>
</reference>
<dbReference type="PANTHER" id="PTHR35394:SF5">
    <property type="entry name" value="DUF3176 DOMAIN-CONTAINING PROTEIN"/>
    <property type="match status" value="1"/>
</dbReference>
<feature type="transmembrane region" description="Helical" evidence="2">
    <location>
        <begin position="86"/>
        <end position="111"/>
    </location>
</feature>
<accession>A0A6G1I5E4</accession>
<feature type="transmembrane region" description="Helical" evidence="2">
    <location>
        <begin position="600"/>
        <end position="622"/>
    </location>
</feature>
<keyword evidence="2" id="KW-0812">Transmembrane</keyword>
<proteinExistence type="predicted"/>
<dbReference type="OrthoDB" id="5242705at2759"/>
<dbReference type="Proteomes" id="UP000799640">
    <property type="component" value="Unassembled WGS sequence"/>
</dbReference>